<evidence type="ECO:0000313" key="2">
    <source>
        <dbReference type="EMBL" id="KAH7047633.1"/>
    </source>
</evidence>
<dbReference type="Pfam" id="PF06985">
    <property type="entry name" value="HET"/>
    <property type="match status" value="1"/>
</dbReference>
<sequence>MLCRTCTCMLRGGKEQAWRGIHDLAFDHHTRTESLRRSSEAGCSICVALTKELRHEIDLLNNQDVSIEPKLSELRHGKWEDSGAYRLDFLLEKKRTRTFILTPTTSDWTGNMQGDTVRWLRTPKSCDTSSDEVFRLAYSWIKKCTCAKSWDPNNATNRWYPKRLLDLRNIRLATGLQYEKGTIRSMNAEVDNTVVKLIETCENEWDKLKGRKYVTLSHCWGTPRSGQGQLKLTAKTEATFKDPGIKLRSFSKSFRDAIIFACRIPEVDYLWIDSMCIIQRTSEPNESQAAAEQDWLEQSRLMHKVYRRSYLNISATAAVDSDKGLFFPREPESLWEDEVNLNIVGLQGQESRVNGDPIKRCTVVDVSFWEELVEKAPVNQRAWVFQERLMAPRVLHFCANQVAWECSEWNDAEGHPEGVELLVVKSGTIVNEGRLKSLTLEDGKNLRDIRLNGLVDPDRDMENLYFFELWKRIVEVYSRTKLTMPRDKLIAISGIARLLSETLLTNKKARDNKITYVVGMWSQYLESQLLWRVRLEPPVKGGLSSNHSTRHPHRAPSFSWACLDVPQGIVYAEATDYKGKDEDYGEKTGHLWEETDPLLFKVEHYFVDWSHSEDEFGVIEGGNAYLKLKVQYLRPIILRKLERASRISYEWRLSNNETLQEEYANVYLDAPKSDTEIFSKGSGLYVMPAAWGDRTVRKSSRYLICLLLKHEGERAGCKRFKRVGLTKLSSYREYKGQRAVLETREEETIFLE</sequence>
<feature type="domain" description="Heterokaryon incompatibility" evidence="1">
    <location>
        <begin position="213"/>
        <end position="387"/>
    </location>
</feature>
<dbReference type="EMBL" id="JAGTJR010000016">
    <property type="protein sequence ID" value="KAH7047633.1"/>
    <property type="molecule type" value="Genomic_DNA"/>
</dbReference>
<dbReference type="Proteomes" id="UP000774617">
    <property type="component" value="Unassembled WGS sequence"/>
</dbReference>
<evidence type="ECO:0000313" key="3">
    <source>
        <dbReference type="Proteomes" id="UP000774617"/>
    </source>
</evidence>
<proteinExistence type="predicted"/>
<keyword evidence="3" id="KW-1185">Reference proteome</keyword>
<accession>A0ABQ8G8A5</accession>
<dbReference type="InterPro" id="IPR010730">
    <property type="entry name" value="HET"/>
</dbReference>
<evidence type="ECO:0000259" key="1">
    <source>
        <dbReference type="Pfam" id="PF06985"/>
    </source>
</evidence>
<protein>
    <submittedName>
        <fullName evidence="2">Heterokaryon incompatibility protein-domain-containing protein</fullName>
    </submittedName>
</protein>
<organism evidence="2 3">
    <name type="scientific">Macrophomina phaseolina</name>
    <dbReference type="NCBI Taxonomy" id="35725"/>
    <lineage>
        <taxon>Eukaryota</taxon>
        <taxon>Fungi</taxon>
        <taxon>Dikarya</taxon>
        <taxon>Ascomycota</taxon>
        <taxon>Pezizomycotina</taxon>
        <taxon>Dothideomycetes</taxon>
        <taxon>Dothideomycetes incertae sedis</taxon>
        <taxon>Botryosphaeriales</taxon>
        <taxon>Botryosphaeriaceae</taxon>
        <taxon>Macrophomina</taxon>
    </lineage>
</organism>
<name>A0ABQ8G8A5_9PEZI</name>
<gene>
    <name evidence="2" type="ORF">B0J12DRAFT_667649</name>
</gene>
<dbReference type="PANTHER" id="PTHR33112">
    <property type="entry name" value="DOMAIN PROTEIN, PUTATIVE-RELATED"/>
    <property type="match status" value="1"/>
</dbReference>
<dbReference type="PANTHER" id="PTHR33112:SF10">
    <property type="entry name" value="TOL"/>
    <property type="match status" value="1"/>
</dbReference>
<comment type="caution">
    <text evidence="2">The sequence shown here is derived from an EMBL/GenBank/DDBJ whole genome shotgun (WGS) entry which is preliminary data.</text>
</comment>
<reference evidence="2 3" key="1">
    <citation type="journal article" date="2021" name="Nat. Commun.">
        <title>Genetic determinants of endophytism in the Arabidopsis root mycobiome.</title>
        <authorList>
            <person name="Mesny F."/>
            <person name="Miyauchi S."/>
            <person name="Thiergart T."/>
            <person name="Pickel B."/>
            <person name="Atanasova L."/>
            <person name="Karlsson M."/>
            <person name="Huettel B."/>
            <person name="Barry K.W."/>
            <person name="Haridas S."/>
            <person name="Chen C."/>
            <person name="Bauer D."/>
            <person name="Andreopoulos W."/>
            <person name="Pangilinan J."/>
            <person name="LaButti K."/>
            <person name="Riley R."/>
            <person name="Lipzen A."/>
            <person name="Clum A."/>
            <person name="Drula E."/>
            <person name="Henrissat B."/>
            <person name="Kohler A."/>
            <person name="Grigoriev I.V."/>
            <person name="Martin F.M."/>
            <person name="Hacquard S."/>
        </authorList>
    </citation>
    <scope>NUCLEOTIDE SEQUENCE [LARGE SCALE GENOMIC DNA]</scope>
    <source>
        <strain evidence="2 3">MPI-SDFR-AT-0080</strain>
    </source>
</reference>